<keyword evidence="4" id="KW-1185">Reference proteome</keyword>
<sequence>MAPRHKPTHARSLFLVTGALAASVVVLPAAHADTAAPAPLTIDAPDRYLPRGLNLESAGGTGDLGRMERDGSEDFTGYRWTPTSGTASAIGKDPADLSAQRIGGFASDVVGVYTPADRSVELKDMKAGTSIRFTLPEGQTYQGTYGDTVLTATWTADGSVESLHLLRPRDDGELKDTTVTGKDGVKPASYKVLGGDADTLAIWVSGDSTGQVGLVDTTTGRITGVLKGTWGSGYTQVAVGGTYVAWFDPAYGDQKAHLLRRDALDGAETTVDVASSYDQRAYIALVGDWLVSLRQTESFRNSDAPKDRGEPLLAVSLTGGQVRTLLPHARLGGTYGLNSTPDGGVLVAGGASAGDWGVRKVTAASDGTLALSTLRSVAPKAGTYGAVTMAAGDLATSEPDTNYLPSLYKRHLDTGVSSAGGRSLVAQPPLSTDGTGGTAGSGAFALGDGTFAYPAGGGIDVRSTPDDAVAVAVPGGGQIVDASGRYVVFGYGYMSGFGSYQQYVIDREKPGSDKVLLTRPASAAAVWGSSFWTPGATKGTVTSTDLKSGATESFALGKECTPTDLQAVGRWVYWTCEASGDPAGSGVWDRETGHMIDVPADGELGDGYVVVHDETAGELRLVDFHTGDAVQTRVLAADLPGYMAHGAYAVDRFGGGVAWLPERGKPGAMRAVASGVPTSALTAAEAHAERSADRWTASWQLSKPTAPGAHVVVKDASGTTVKTLEAVQRGAALEVVWDGVDDGSYTWELVAAAADGQGAELRLNGAV</sequence>
<evidence type="ECO:0000256" key="2">
    <source>
        <dbReference type="SAM" id="SignalP"/>
    </source>
</evidence>
<dbReference type="Proteomes" id="UP001257948">
    <property type="component" value="Unassembled WGS sequence"/>
</dbReference>
<feature type="chain" id="PRO_5047297923" description="FlgD Ig-like domain-containing protein" evidence="2">
    <location>
        <begin position="22"/>
        <end position="767"/>
    </location>
</feature>
<dbReference type="InterPro" id="IPR011047">
    <property type="entry name" value="Quinoprotein_ADH-like_sf"/>
</dbReference>
<reference evidence="4" key="1">
    <citation type="submission" date="2023-07" db="EMBL/GenBank/DDBJ databases">
        <title>Draft genome sequence of the endophytic actinobacterium Streptomyces justiciae WPN32, a potential antibiotic producer.</title>
        <authorList>
            <person name="Yasawong M."/>
            <person name="Pana W."/>
            <person name="Ganta P."/>
            <person name="Santapan N."/>
            <person name="Songngamsuk T."/>
            <person name="Phatcharaharikarn M."/>
            <person name="Kerdtoob S."/>
            <person name="Nantapong N."/>
        </authorList>
    </citation>
    <scope>NUCLEOTIDE SEQUENCE [LARGE SCALE GENOMIC DNA]</scope>
    <source>
        <strain evidence="4">WPN32</strain>
    </source>
</reference>
<accession>A0ABU3M6X3</accession>
<dbReference type="RefSeq" id="WP_314207461.1">
    <property type="nucleotide sequence ID" value="NZ_JAVTLL010000046.1"/>
</dbReference>
<evidence type="ECO:0000256" key="1">
    <source>
        <dbReference type="SAM" id="MobiDB-lite"/>
    </source>
</evidence>
<keyword evidence="2" id="KW-0732">Signal</keyword>
<evidence type="ECO:0000313" key="3">
    <source>
        <dbReference type="EMBL" id="MDT7847265.1"/>
    </source>
</evidence>
<organism evidence="3 4">
    <name type="scientific">Streptomyces justiciae</name>
    <dbReference type="NCBI Taxonomy" id="2780140"/>
    <lineage>
        <taxon>Bacteria</taxon>
        <taxon>Bacillati</taxon>
        <taxon>Actinomycetota</taxon>
        <taxon>Actinomycetes</taxon>
        <taxon>Kitasatosporales</taxon>
        <taxon>Streptomycetaceae</taxon>
        <taxon>Streptomyces</taxon>
    </lineage>
</organism>
<feature type="region of interest" description="Disordered" evidence="1">
    <location>
        <begin position="53"/>
        <end position="75"/>
    </location>
</feature>
<protein>
    <recommendedName>
        <fullName evidence="5">FlgD Ig-like domain-containing protein</fullName>
    </recommendedName>
</protein>
<gene>
    <name evidence="3" type="ORF">RQC66_41750</name>
</gene>
<proteinExistence type="predicted"/>
<name>A0ABU3M6X3_9ACTN</name>
<feature type="signal peptide" evidence="2">
    <location>
        <begin position="1"/>
        <end position="21"/>
    </location>
</feature>
<dbReference type="SUPFAM" id="SSF50998">
    <property type="entry name" value="Quinoprotein alcohol dehydrogenase-like"/>
    <property type="match status" value="1"/>
</dbReference>
<comment type="caution">
    <text evidence="3">The sequence shown here is derived from an EMBL/GenBank/DDBJ whole genome shotgun (WGS) entry which is preliminary data.</text>
</comment>
<dbReference type="EMBL" id="JAVTLL010000046">
    <property type="protein sequence ID" value="MDT7847265.1"/>
    <property type="molecule type" value="Genomic_DNA"/>
</dbReference>
<evidence type="ECO:0000313" key="4">
    <source>
        <dbReference type="Proteomes" id="UP001257948"/>
    </source>
</evidence>
<evidence type="ECO:0008006" key="5">
    <source>
        <dbReference type="Google" id="ProtNLM"/>
    </source>
</evidence>